<dbReference type="PROSITE" id="PS00138">
    <property type="entry name" value="SUBTILASE_SER"/>
    <property type="match status" value="1"/>
</dbReference>
<feature type="region of interest" description="Disordered" evidence="6">
    <location>
        <begin position="19"/>
        <end position="55"/>
    </location>
</feature>
<sequence length="477" mass="50197">MRQPWLLLALVLSLPLQAASDAAGGPTSSSVPGGPPASSAPPAPAVPPVPGGPAPTPAPAPVVPAATPAAPVAAPAPVSIPPVAPSAPAAIPPPRRATGSLLDQPMLQAPPQQWRGVVQPPTEELPPLREWLVFSRNLAEAEQQRLALQAFQLSILRRQQLPNLQRVLSVYRIPAQLDLEQLEEQLRRQFPHWQQELNQRYRPLQLPDAAELQQRNWGQRAMGRQQPAAVDCGKGKLLAMLDGPVNSALSEFAGADLHYQSLPPAQYLARSSEAARHGTALAALLVGREQVAGLLPGARLQALGIFGEDRTAGLHTRSDWVIAALEQLAGLQPAPQAVNLSFGGAHSRLLAELFEQLAARMDFVAAAGNDGQAGVRYPAAYPGVLAVGAVDARLRRLRQSNFGRHLALVAPGEDIWTLDGNGQGFYASGTSFAAPFVSAALALAPSAEALLAQARDLGASGRDEQYGAGLAHLPGCR</sequence>
<keyword evidence="4 5" id="KW-0720">Serine protease</keyword>
<dbReference type="GO" id="GO:0006508">
    <property type="term" value="P:proteolysis"/>
    <property type="evidence" value="ECO:0007669"/>
    <property type="project" value="UniProtKB-KW"/>
</dbReference>
<evidence type="ECO:0000256" key="2">
    <source>
        <dbReference type="ARBA" id="ARBA00022670"/>
    </source>
</evidence>
<organism evidence="9 10">
    <name type="scientific">Aquipseudomonas campi</name>
    <dbReference type="NCBI Taxonomy" id="2731681"/>
    <lineage>
        <taxon>Bacteria</taxon>
        <taxon>Pseudomonadati</taxon>
        <taxon>Pseudomonadota</taxon>
        <taxon>Gammaproteobacteria</taxon>
        <taxon>Pseudomonadales</taxon>
        <taxon>Pseudomonadaceae</taxon>
        <taxon>Aquipseudomonas</taxon>
    </lineage>
</organism>
<proteinExistence type="inferred from homology"/>
<feature type="compositionally biased region" description="Low complexity" evidence="6">
    <location>
        <begin position="19"/>
        <end position="32"/>
    </location>
</feature>
<keyword evidence="3 5" id="KW-0378">Hydrolase</keyword>
<reference evidence="9" key="1">
    <citation type="submission" date="2020-07" db="EMBL/GenBank/DDBJ databases">
        <title>Nitrate ammonifying Pseudomonas campi sp. nov. isolated from German agricultural grassland.</title>
        <authorList>
            <person name="Timsy T."/>
            <person name="Ulrich A."/>
            <person name="Spanner T."/>
            <person name="Foesel B."/>
            <person name="Kolb S."/>
            <person name="Horn M.A."/>
            <person name="Behrendt U."/>
        </authorList>
    </citation>
    <scope>NUCLEOTIDE SEQUENCE</scope>
    <source>
        <strain evidence="9">S1-A32-2</strain>
    </source>
</reference>
<dbReference type="GO" id="GO:0004252">
    <property type="term" value="F:serine-type endopeptidase activity"/>
    <property type="evidence" value="ECO:0007669"/>
    <property type="project" value="UniProtKB-UniRule"/>
</dbReference>
<dbReference type="SUPFAM" id="SSF52743">
    <property type="entry name" value="Subtilisin-like"/>
    <property type="match status" value="1"/>
</dbReference>
<evidence type="ECO:0000256" key="1">
    <source>
        <dbReference type="ARBA" id="ARBA00011073"/>
    </source>
</evidence>
<dbReference type="Gene3D" id="3.40.50.200">
    <property type="entry name" value="Peptidase S8/S53 domain"/>
    <property type="match status" value="1"/>
</dbReference>
<dbReference type="PROSITE" id="PS51892">
    <property type="entry name" value="SUBTILASE"/>
    <property type="match status" value="1"/>
</dbReference>
<feature type="chain" id="PRO_5026998676" evidence="7">
    <location>
        <begin position="19"/>
        <end position="477"/>
    </location>
</feature>
<evidence type="ECO:0000313" key="10">
    <source>
        <dbReference type="Proteomes" id="UP000501379"/>
    </source>
</evidence>
<evidence type="ECO:0000313" key="9">
    <source>
        <dbReference type="EMBL" id="QKE64975.1"/>
    </source>
</evidence>
<keyword evidence="7" id="KW-0732">Signal</keyword>
<comment type="similarity">
    <text evidence="1 5">Belongs to the peptidase S8 family.</text>
</comment>
<evidence type="ECO:0000256" key="3">
    <source>
        <dbReference type="ARBA" id="ARBA00022801"/>
    </source>
</evidence>
<feature type="active site" description="Charge relay system" evidence="5">
    <location>
        <position position="242"/>
    </location>
</feature>
<dbReference type="InterPro" id="IPR015500">
    <property type="entry name" value="Peptidase_S8_subtilisin-rel"/>
</dbReference>
<keyword evidence="2 5" id="KW-0645">Protease</keyword>
<dbReference type="AlphaFoldDB" id="A0A6M8G7X8"/>
<dbReference type="InterPro" id="IPR023828">
    <property type="entry name" value="Peptidase_S8_Ser-AS"/>
</dbReference>
<feature type="domain" description="Peptidase S8/S53" evidence="8">
    <location>
        <begin position="271"/>
        <end position="448"/>
    </location>
</feature>
<dbReference type="RefSeq" id="WP_173210409.1">
    <property type="nucleotide sequence ID" value="NZ_CP053697.2"/>
</dbReference>
<evidence type="ECO:0000256" key="5">
    <source>
        <dbReference type="PROSITE-ProRule" id="PRU01240"/>
    </source>
</evidence>
<dbReference type="PANTHER" id="PTHR43806">
    <property type="entry name" value="PEPTIDASE S8"/>
    <property type="match status" value="1"/>
</dbReference>
<feature type="compositionally biased region" description="Pro residues" evidence="6">
    <location>
        <begin position="33"/>
        <end position="55"/>
    </location>
</feature>
<feature type="signal peptide" evidence="7">
    <location>
        <begin position="1"/>
        <end position="18"/>
    </location>
</feature>
<gene>
    <name evidence="9" type="ORF">HNE05_16990</name>
</gene>
<evidence type="ECO:0000256" key="7">
    <source>
        <dbReference type="SAM" id="SignalP"/>
    </source>
</evidence>
<evidence type="ECO:0000256" key="4">
    <source>
        <dbReference type="ARBA" id="ARBA00022825"/>
    </source>
</evidence>
<feature type="active site" description="Charge relay system" evidence="5">
    <location>
        <position position="277"/>
    </location>
</feature>
<evidence type="ECO:0000256" key="6">
    <source>
        <dbReference type="SAM" id="MobiDB-lite"/>
    </source>
</evidence>
<dbReference type="InterPro" id="IPR000209">
    <property type="entry name" value="Peptidase_S8/S53_dom"/>
</dbReference>
<protein>
    <submittedName>
        <fullName evidence="9">S8 family serine peptidase</fullName>
    </submittedName>
</protein>
<dbReference type="PANTHER" id="PTHR43806:SF11">
    <property type="entry name" value="CEREVISIN-RELATED"/>
    <property type="match status" value="1"/>
</dbReference>
<accession>A0A6M8G7X8</accession>
<evidence type="ECO:0000259" key="8">
    <source>
        <dbReference type="Pfam" id="PF00082"/>
    </source>
</evidence>
<dbReference type="InterPro" id="IPR036852">
    <property type="entry name" value="Peptidase_S8/S53_dom_sf"/>
</dbReference>
<keyword evidence="10" id="KW-1185">Reference proteome</keyword>
<dbReference type="Proteomes" id="UP000501379">
    <property type="component" value="Chromosome"/>
</dbReference>
<dbReference type="InterPro" id="IPR050131">
    <property type="entry name" value="Peptidase_S8_subtilisin-like"/>
</dbReference>
<dbReference type="Pfam" id="PF00082">
    <property type="entry name" value="Peptidase_S8"/>
    <property type="match status" value="1"/>
</dbReference>
<dbReference type="KEGG" id="pcam:HNE05_16990"/>
<feature type="active site" description="Charge relay system" evidence="5">
    <location>
        <position position="431"/>
    </location>
</feature>
<name>A0A6M8G7X8_9GAMM</name>
<dbReference type="PRINTS" id="PR00723">
    <property type="entry name" value="SUBTILISIN"/>
</dbReference>
<dbReference type="EMBL" id="CP053697">
    <property type="protein sequence ID" value="QKE64975.1"/>
    <property type="molecule type" value="Genomic_DNA"/>
</dbReference>